<dbReference type="GO" id="GO:0006289">
    <property type="term" value="P:nucleotide-excision repair"/>
    <property type="evidence" value="ECO:0007669"/>
    <property type="project" value="InterPro"/>
</dbReference>
<dbReference type="InterPro" id="IPR048635">
    <property type="entry name" value="MFD_D3"/>
</dbReference>
<dbReference type="Gene3D" id="3.40.50.11140">
    <property type="match status" value="1"/>
</dbReference>
<dbReference type="GO" id="GO:0003677">
    <property type="term" value="F:DNA binding"/>
    <property type="evidence" value="ECO:0007669"/>
    <property type="project" value="InterPro"/>
</dbReference>
<dbReference type="AlphaFoldDB" id="A0A2W4ZKG4"/>
<evidence type="ECO:0000256" key="1">
    <source>
        <dbReference type="ARBA" id="ARBA00022490"/>
    </source>
</evidence>
<dbReference type="Pfam" id="PF00270">
    <property type="entry name" value="DEAD"/>
    <property type="match status" value="1"/>
</dbReference>
<feature type="domain" description="Helicase ATP-binding" evidence="4">
    <location>
        <begin position="641"/>
        <end position="704"/>
    </location>
</feature>
<dbReference type="SUPFAM" id="SSF141259">
    <property type="entry name" value="CarD-like"/>
    <property type="match status" value="1"/>
</dbReference>
<evidence type="ECO:0000256" key="2">
    <source>
        <dbReference type="ARBA" id="ARBA00022741"/>
    </source>
</evidence>
<evidence type="ECO:0000259" key="4">
    <source>
        <dbReference type="PROSITE" id="PS51192"/>
    </source>
</evidence>
<dbReference type="Pfam" id="PF17757">
    <property type="entry name" value="UvrB_inter"/>
    <property type="match status" value="1"/>
</dbReference>
<dbReference type="PROSITE" id="PS51192">
    <property type="entry name" value="HELICASE_ATP_BIND_1"/>
    <property type="match status" value="1"/>
</dbReference>
<dbReference type="SUPFAM" id="SSF52540">
    <property type="entry name" value="P-loop containing nucleoside triphosphate hydrolases"/>
    <property type="match status" value="3"/>
</dbReference>
<dbReference type="Gene3D" id="3.40.50.11180">
    <property type="match status" value="1"/>
</dbReference>
<dbReference type="GO" id="GO:0005524">
    <property type="term" value="F:ATP binding"/>
    <property type="evidence" value="ECO:0007669"/>
    <property type="project" value="UniProtKB-KW"/>
</dbReference>
<reference evidence="5 6" key="1">
    <citation type="submission" date="2017-08" db="EMBL/GenBank/DDBJ databases">
        <title>Infants hospitalized years apart are colonized by the same room-sourced microbial strains.</title>
        <authorList>
            <person name="Brooks B."/>
            <person name="Olm M.R."/>
            <person name="Firek B.A."/>
            <person name="Baker R."/>
            <person name="Thomas B.C."/>
            <person name="Morowitz M.J."/>
            <person name="Banfield J.F."/>
        </authorList>
    </citation>
    <scope>NUCLEOTIDE SEQUENCE [LARGE SCALE GENOMIC DNA]</scope>
    <source>
        <strain evidence="5">S2_018_000_R2_104</strain>
    </source>
</reference>
<dbReference type="PANTHER" id="PTHR24029">
    <property type="entry name" value="UVRABC SYSTEM PROTEIN B"/>
    <property type="match status" value="1"/>
</dbReference>
<dbReference type="InterPro" id="IPR011545">
    <property type="entry name" value="DEAD/DEAH_box_helicase_dom"/>
</dbReference>
<dbReference type="Gene3D" id="2.40.10.170">
    <property type="match status" value="1"/>
</dbReference>
<protein>
    <submittedName>
        <fullName evidence="5">Transcription-repair coupling factor</fullName>
    </submittedName>
</protein>
<gene>
    <name evidence="5" type="ORF">DI626_11030</name>
</gene>
<evidence type="ECO:0000313" key="5">
    <source>
        <dbReference type="EMBL" id="PZO81192.1"/>
    </source>
</evidence>
<evidence type="ECO:0000313" key="6">
    <source>
        <dbReference type="Proteomes" id="UP000249557"/>
    </source>
</evidence>
<organism evidence="5 6">
    <name type="scientific">Micavibrio aeruginosavorus</name>
    <dbReference type="NCBI Taxonomy" id="349221"/>
    <lineage>
        <taxon>Bacteria</taxon>
        <taxon>Pseudomonadati</taxon>
        <taxon>Bdellovibrionota</taxon>
        <taxon>Bdellovibrionia</taxon>
        <taxon>Bdellovibrionales</taxon>
        <taxon>Pseudobdellovibrionaceae</taxon>
        <taxon>Micavibrio</taxon>
    </lineage>
</organism>
<sequence>MQEPKTSAPEIIAGGRALFGAPEGQDARILAGMARDLSRDRKILTHIAMNDIRAAALRESISFFAPDVEVVYFPAWDCLPYDRVSPNAEIVGARVAALSRLIEWKADEKYLPRILITTVSAATQRVMPQNALSSSGFSARVGQRVKVPFIQEYLTANGYTRTDTVREQGEFAVRGGIIDIFPTGEELPVRIDLFGDEVESIKPFDPATQRTEGKSDSFSLRPVAEFFLDTESIERFRTGYRETFGAVQAGDPLYEAVSEGRRYNGMDHWLPLFYEKMDTLFDYADGATVTLDQHAMQSKDERLAQIKDFYEARKTLEQSLRAKGKKKGSDVSLSGTSYHALPPAKLYLSADEFSALTAQAVQILPFGAPETEGVRDGGGRKGRDFADIRALPDGDVFGALRTHMVHLASEGRKVLIATYSEGSKERLKGMMAHAGILSVKDCERFDDLKKVGKAEYGIAILALEHGFVANDLAVLTEQDILGDRLTRRTRKRKSDNFLTEVSSLNEGDLVVHLDHGIGRFLGLETLKAGGILHDCLKIMYDGGDKLFVPVENIEVLSRFGSDEGTTQLDKLGGAGWQARKAKVKKDLMIMAEGLLKIAAERQLKQGEKLAVDHEVYEKFVSRFPYQETEDQLRSIQDVISDLGSERPMDRLVCGDVGFGKTEVALRAAYVAAMSGVQVAVVVPTTLLARQHYQNFANRFAGTGI</sequence>
<dbReference type="InterPro" id="IPR003711">
    <property type="entry name" value="CarD-like/TRCF_RID"/>
</dbReference>
<keyword evidence="2" id="KW-0547">Nucleotide-binding</keyword>
<proteinExistence type="predicted"/>
<evidence type="ECO:0000256" key="3">
    <source>
        <dbReference type="ARBA" id="ARBA00022840"/>
    </source>
</evidence>
<dbReference type="Gene3D" id="3.30.2060.10">
    <property type="entry name" value="Penicillin-binding protein 1b domain"/>
    <property type="match status" value="1"/>
</dbReference>
<dbReference type="InterPro" id="IPR004807">
    <property type="entry name" value="UvrB"/>
</dbReference>
<dbReference type="GO" id="GO:0016887">
    <property type="term" value="F:ATP hydrolysis activity"/>
    <property type="evidence" value="ECO:0007669"/>
    <property type="project" value="InterPro"/>
</dbReference>
<dbReference type="Pfam" id="PF21132">
    <property type="entry name" value="MFD_D3"/>
    <property type="match status" value="1"/>
</dbReference>
<dbReference type="InterPro" id="IPR036101">
    <property type="entry name" value="CarD-like/TRCF_RID_sf"/>
</dbReference>
<dbReference type="Pfam" id="PF02559">
    <property type="entry name" value="CarD_TRCF_RID"/>
    <property type="match status" value="1"/>
</dbReference>
<comment type="caution">
    <text evidence="5">The sequence shown here is derived from an EMBL/GenBank/DDBJ whole genome shotgun (WGS) entry which is preliminary data.</text>
</comment>
<dbReference type="Proteomes" id="UP000249557">
    <property type="component" value="Unassembled WGS sequence"/>
</dbReference>
<dbReference type="SMART" id="SM01058">
    <property type="entry name" value="CarD_TRCF"/>
    <property type="match status" value="1"/>
</dbReference>
<feature type="non-terminal residue" evidence="5">
    <location>
        <position position="704"/>
    </location>
</feature>
<keyword evidence="1" id="KW-0963">Cytoplasm</keyword>
<dbReference type="InterPro" id="IPR041471">
    <property type="entry name" value="UvrB_inter"/>
</dbReference>
<dbReference type="InterPro" id="IPR014001">
    <property type="entry name" value="Helicase_ATP-bd"/>
</dbReference>
<name>A0A2W4ZKG4_9BACT</name>
<dbReference type="InterPro" id="IPR027417">
    <property type="entry name" value="P-loop_NTPase"/>
</dbReference>
<keyword evidence="3" id="KW-0067">ATP-binding</keyword>
<dbReference type="Gene3D" id="3.40.50.300">
    <property type="entry name" value="P-loop containing nucleotide triphosphate hydrolases"/>
    <property type="match status" value="1"/>
</dbReference>
<dbReference type="EMBL" id="QFNK01000314">
    <property type="protein sequence ID" value="PZO81192.1"/>
    <property type="molecule type" value="Genomic_DNA"/>
</dbReference>
<dbReference type="GO" id="GO:0009380">
    <property type="term" value="C:excinuclease repair complex"/>
    <property type="evidence" value="ECO:0007669"/>
    <property type="project" value="InterPro"/>
</dbReference>
<accession>A0A2W4ZKG4</accession>
<dbReference type="PANTHER" id="PTHR24029:SF1">
    <property type="entry name" value="TRANSCRIPTION-REPAIR-COUPLING FACTOR"/>
    <property type="match status" value="1"/>
</dbReference>